<comment type="caution">
    <text evidence="3">The sequence shown here is derived from an EMBL/GenBank/DDBJ whole genome shotgun (WGS) entry which is preliminary data.</text>
</comment>
<dbReference type="Gene3D" id="3.40.50.300">
    <property type="entry name" value="P-loop containing nucleotide triphosphate hydrolases"/>
    <property type="match status" value="1"/>
</dbReference>
<evidence type="ECO:0000313" key="3">
    <source>
        <dbReference type="EMBL" id="KAK6588928.1"/>
    </source>
</evidence>
<keyword evidence="2" id="KW-0732">Signal</keyword>
<keyword evidence="1" id="KW-0472">Membrane</keyword>
<dbReference type="PANTHER" id="PTHR10751">
    <property type="entry name" value="GUANYLATE BINDING PROTEIN"/>
    <property type="match status" value="1"/>
</dbReference>
<gene>
    <name evidence="3" type="ORF">RS030_283711</name>
</gene>
<evidence type="ECO:0000256" key="2">
    <source>
        <dbReference type="SAM" id="SignalP"/>
    </source>
</evidence>
<dbReference type="SUPFAM" id="SSF52540">
    <property type="entry name" value="P-loop containing nucleoside triphosphate hydrolases"/>
    <property type="match status" value="1"/>
</dbReference>
<proteinExistence type="predicted"/>
<keyword evidence="4" id="KW-1185">Reference proteome</keyword>
<reference evidence="3 4" key="1">
    <citation type="submission" date="2023-10" db="EMBL/GenBank/DDBJ databases">
        <title>Comparative genomics analysis reveals potential genetic determinants of host preference in Cryptosporidium xiaoi.</title>
        <authorList>
            <person name="Xiao L."/>
            <person name="Li J."/>
        </authorList>
    </citation>
    <scope>NUCLEOTIDE SEQUENCE [LARGE SCALE GENOMIC DNA]</scope>
    <source>
        <strain evidence="3 4">52996</strain>
    </source>
</reference>
<dbReference type="AlphaFoldDB" id="A0AAV9XWN6"/>
<keyword evidence="1" id="KW-1133">Transmembrane helix</keyword>
<name>A0AAV9XWN6_9CRYT</name>
<sequence>MVRLWFLLTFTFYLILENIAEKNVYTSKTNSSNNGGLSPMKLLEIDNEGNIVLNKESVETLKDLRNPIKILSSIGAARSGKSTILNLILKNLDYFDNIANKDNKKRELSDNKDEYKENYGIWWSEMNGTTEVSDEKIVLFEMDSLVIGRNINSSIKLVILGLLLSDKVLINVINDVDLVFVDYIRLLMSQTLQFSSLFIRRLNEYNVKNRGESADFNLIRKDEIKANIIKLIEKLYSTEIYWVIHNSNSYQENSSGMVDSSNEYMDWLKARIETYIWPETRGSHLYKNILDFINKHKYYRIPMISRMFGFSGNYSDKNESIGVGSKRRLKSDFTDICDSVINEILKNDVNVNSGARNYEEKRLTGRDIGYILEAFSEISQVFNYLKPLEIGNPNSKIVSASSLVENTIFIFGNKLEGMLSDGVNQPLLEAEAETIYNNTLKDMEHYWTSISEFDYFDYEILNRNIRSHFERQYKQIMEKNCELIQSYCLKVINVHITKSIDMINSFGEKLPVSKKSMSEFVDGLYDNTLNEIESSLGKSQTNSYKNSPCCKINKSGLLEKVEYPILKLNEKNRNEIEKIVIEDFKLSRQVLRDFTRTDELKYKVEKNEFKNKVNSLGEKAKKVYNSHIDLVGDSSLYSHYLLRLEEEIKEINVNSGIIWDSYCRKNSLKHARSLAIKHNISIRNKLTLPLQDKVILLSFENLKKEAIGEMNELYCSGESSWKNALLELENTIEEDMEQIIKENLVSLKNLLHRPLQYSIQILMNSDEKNKKNWSVFTTEARKIAGELLDESNEFTSGSINLDQVTKQKIIDIWVEQDLIKYRKSIIANQIFYYLKYIFYLAFILFVSFILIYRGSLNISNYHVYGFIFTIIIFSISFFLLIFILLPFILVEPFILYESLNYLQQSVFDTFKLSLVPKIVIKLLVKHNILALTLIGLFASLLLLLPIRHYQKKKKILASPCKRKDKLNSSMNSEVRTFVF</sequence>
<accession>A0AAV9XWN6</accession>
<evidence type="ECO:0000256" key="1">
    <source>
        <dbReference type="SAM" id="Phobius"/>
    </source>
</evidence>
<feature type="transmembrane region" description="Helical" evidence="1">
    <location>
        <begin position="830"/>
        <end position="851"/>
    </location>
</feature>
<organism evidence="3 4">
    <name type="scientific">Cryptosporidium xiaoi</name>
    <dbReference type="NCBI Taxonomy" id="659607"/>
    <lineage>
        <taxon>Eukaryota</taxon>
        <taxon>Sar</taxon>
        <taxon>Alveolata</taxon>
        <taxon>Apicomplexa</taxon>
        <taxon>Conoidasida</taxon>
        <taxon>Coccidia</taxon>
        <taxon>Eucoccidiorida</taxon>
        <taxon>Eimeriorina</taxon>
        <taxon>Cryptosporidiidae</taxon>
        <taxon>Cryptosporidium</taxon>
    </lineage>
</organism>
<feature type="transmembrane region" description="Helical" evidence="1">
    <location>
        <begin position="928"/>
        <end position="946"/>
    </location>
</feature>
<dbReference type="EMBL" id="JAWDEY010000020">
    <property type="protein sequence ID" value="KAK6588928.1"/>
    <property type="molecule type" value="Genomic_DNA"/>
</dbReference>
<dbReference type="Proteomes" id="UP001311799">
    <property type="component" value="Unassembled WGS sequence"/>
</dbReference>
<feature type="transmembrane region" description="Helical" evidence="1">
    <location>
        <begin position="863"/>
        <end position="889"/>
    </location>
</feature>
<protein>
    <submittedName>
        <fullName evidence="3">Multi-pass transmembrane</fullName>
    </submittedName>
</protein>
<keyword evidence="1 3" id="KW-0812">Transmembrane</keyword>
<dbReference type="InterPro" id="IPR027417">
    <property type="entry name" value="P-loop_NTPase"/>
</dbReference>
<feature type="chain" id="PRO_5043664933" evidence="2">
    <location>
        <begin position="21"/>
        <end position="979"/>
    </location>
</feature>
<feature type="signal peptide" evidence="2">
    <location>
        <begin position="1"/>
        <end position="20"/>
    </location>
</feature>
<evidence type="ECO:0000313" key="4">
    <source>
        <dbReference type="Proteomes" id="UP001311799"/>
    </source>
</evidence>